<evidence type="ECO:0000256" key="1">
    <source>
        <dbReference type="ARBA" id="ARBA00038476"/>
    </source>
</evidence>
<evidence type="ECO:0000313" key="4">
    <source>
        <dbReference type="Proteomes" id="UP000886523"/>
    </source>
</evidence>
<keyword evidence="2" id="KW-1133">Transmembrane helix</keyword>
<keyword evidence="2" id="KW-0812">Transmembrane</keyword>
<name>A0A9P6DVD2_9AGAM</name>
<dbReference type="SUPFAM" id="SSF54637">
    <property type="entry name" value="Thioesterase/thiol ester dehydrase-isomerase"/>
    <property type="match status" value="1"/>
</dbReference>
<dbReference type="PANTHER" id="PTHR12475">
    <property type="match status" value="1"/>
</dbReference>
<proteinExistence type="inferred from homology"/>
<dbReference type="OrthoDB" id="265761at2759"/>
<evidence type="ECO:0000313" key="3">
    <source>
        <dbReference type="EMBL" id="KAF9512559.1"/>
    </source>
</evidence>
<accession>A0A9P6DVD2</accession>
<dbReference type="InterPro" id="IPR029069">
    <property type="entry name" value="HotDog_dom_sf"/>
</dbReference>
<protein>
    <submittedName>
        <fullName evidence="3">Uncharacterized protein</fullName>
    </submittedName>
</protein>
<sequence>MARLNRPALYSALAKAALVTGLSFTQSRYIPRIPRVFKWVVVFFYVLNIRAAPLSWHFRILYPWFSARWGNQLAGKTGGLRGKLAHLHKHSLLNQNPLDYIEVWRYKAHISDCDYNLHLSNSAYAKNLDFVRMNAAVRLFPGFHGAGGTLALAGAHFYWIKEIPMFADYEVRLHFGGWEESKWVYLFGQYVTYPKSKRGSKPAKAIEKASENAAPTAEDAAKNLLRGIKPNSLGVSSNSLVIGDSMVIVPEGSTDSSALPSGLATPALPGTVSPGPSHPLLSMFLPPEGATVHAVAISQYCFKFGRITVPPRVALIASGFGAAGLIPNLPPSAPGHGKTRWDRLQDVRAGKEGKGKLKNY</sequence>
<organism evidence="3 4">
    <name type="scientific">Hydnum rufescens UP504</name>
    <dbReference type="NCBI Taxonomy" id="1448309"/>
    <lineage>
        <taxon>Eukaryota</taxon>
        <taxon>Fungi</taxon>
        <taxon>Dikarya</taxon>
        <taxon>Basidiomycota</taxon>
        <taxon>Agaricomycotina</taxon>
        <taxon>Agaricomycetes</taxon>
        <taxon>Cantharellales</taxon>
        <taxon>Hydnaceae</taxon>
        <taxon>Hydnum</taxon>
    </lineage>
</organism>
<feature type="transmembrane region" description="Helical" evidence="2">
    <location>
        <begin position="39"/>
        <end position="58"/>
    </location>
</feature>
<dbReference type="PANTHER" id="PTHR12475:SF4">
    <property type="entry name" value="PROTEIN THEM6"/>
    <property type="match status" value="1"/>
</dbReference>
<dbReference type="AlphaFoldDB" id="A0A9P6DVD2"/>
<keyword evidence="2" id="KW-0472">Membrane</keyword>
<dbReference type="InterPro" id="IPR051490">
    <property type="entry name" value="THEM6_lcsJ_thioesterase"/>
</dbReference>
<dbReference type="Proteomes" id="UP000886523">
    <property type="component" value="Unassembled WGS sequence"/>
</dbReference>
<reference evidence="3" key="1">
    <citation type="journal article" date="2020" name="Nat. Commun.">
        <title>Large-scale genome sequencing of mycorrhizal fungi provides insights into the early evolution of symbiotic traits.</title>
        <authorList>
            <person name="Miyauchi S."/>
            <person name="Kiss E."/>
            <person name="Kuo A."/>
            <person name="Drula E."/>
            <person name="Kohler A."/>
            <person name="Sanchez-Garcia M."/>
            <person name="Morin E."/>
            <person name="Andreopoulos B."/>
            <person name="Barry K.W."/>
            <person name="Bonito G."/>
            <person name="Buee M."/>
            <person name="Carver A."/>
            <person name="Chen C."/>
            <person name="Cichocki N."/>
            <person name="Clum A."/>
            <person name="Culley D."/>
            <person name="Crous P.W."/>
            <person name="Fauchery L."/>
            <person name="Girlanda M."/>
            <person name="Hayes R.D."/>
            <person name="Keri Z."/>
            <person name="LaButti K."/>
            <person name="Lipzen A."/>
            <person name="Lombard V."/>
            <person name="Magnuson J."/>
            <person name="Maillard F."/>
            <person name="Murat C."/>
            <person name="Nolan M."/>
            <person name="Ohm R.A."/>
            <person name="Pangilinan J."/>
            <person name="Pereira M.F."/>
            <person name="Perotto S."/>
            <person name="Peter M."/>
            <person name="Pfister S."/>
            <person name="Riley R."/>
            <person name="Sitrit Y."/>
            <person name="Stielow J.B."/>
            <person name="Szollosi G."/>
            <person name="Zifcakova L."/>
            <person name="Stursova M."/>
            <person name="Spatafora J.W."/>
            <person name="Tedersoo L."/>
            <person name="Vaario L.M."/>
            <person name="Yamada A."/>
            <person name="Yan M."/>
            <person name="Wang P."/>
            <person name="Xu J."/>
            <person name="Bruns T."/>
            <person name="Baldrian P."/>
            <person name="Vilgalys R."/>
            <person name="Dunand C."/>
            <person name="Henrissat B."/>
            <person name="Grigoriev I.V."/>
            <person name="Hibbett D."/>
            <person name="Nagy L.G."/>
            <person name="Martin F.M."/>
        </authorList>
    </citation>
    <scope>NUCLEOTIDE SEQUENCE</scope>
    <source>
        <strain evidence="3">UP504</strain>
    </source>
</reference>
<dbReference type="EMBL" id="MU128985">
    <property type="protein sequence ID" value="KAF9512559.1"/>
    <property type="molecule type" value="Genomic_DNA"/>
</dbReference>
<gene>
    <name evidence="3" type="ORF">BS47DRAFT_1486230</name>
</gene>
<comment type="similarity">
    <text evidence="1">Belongs to the lcsJ thioesterase family.</text>
</comment>
<comment type="caution">
    <text evidence="3">The sequence shown here is derived from an EMBL/GenBank/DDBJ whole genome shotgun (WGS) entry which is preliminary data.</text>
</comment>
<evidence type="ECO:0000256" key="2">
    <source>
        <dbReference type="SAM" id="Phobius"/>
    </source>
</evidence>
<keyword evidence="4" id="KW-1185">Reference proteome</keyword>
<dbReference type="Pfam" id="PF13279">
    <property type="entry name" value="4HBT_2"/>
    <property type="match status" value="1"/>
</dbReference>